<comment type="caution">
    <text evidence="3">The sequence shown here is derived from an EMBL/GenBank/DDBJ whole genome shotgun (WGS) entry which is preliminary data.</text>
</comment>
<dbReference type="InterPro" id="IPR010523">
    <property type="entry name" value="XylR_N"/>
</dbReference>
<dbReference type="Proteomes" id="UP000076476">
    <property type="component" value="Unassembled WGS sequence"/>
</dbReference>
<dbReference type="InterPro" id="IPR041522">
    <property type="entry name" value="CdaR_GGDEF"/>
</dbReference>
<organism evidence="3 4">
    <name type="scientific">Aeribacillus pallidus</name>
    <dbReference type="NCBI Taxonomy" id="33936"/>
    <lineage>
        <taxon>Bacteria</taxon>
        <taxon>Bacillati</taxon>
        <taxon>Bacillota</taxon>
        <taxon>Bacilli</taxon>
        <taxon>Bacillales</taxon>
        <taxon>Bacillaceae</taxon>
        <taxon>Aeribacillus</taxon>
    </lineage>
</organism>
<dbReference type="Pfam" id="PF02830">
    <property type="entry name" value="V4R"/>
    <property type="match status" value="1"/>
</dbReference>
<dbReference type="Pfam" id="PF06505">
    <property type="entry name" value="XylR_N"/>
    <property type="match status" value="1"/>
</dbReference>
<dbReference type="InterPro" id="IPR025736">
    <property type="entry name" value="PucR_C-HTH_dom"/>
</dbReference>
<dbReference type="RefSeq" id="WP_063389623.1">
    <property type="nucleotide sequence ID" value="NZ_LWBR01000079.1"/>
</dbReference>
<dbReference type="AlphaFoldDB" id="A0A167YVP3"/>
<dbReference type="Pfam" id="PF13556">
    <property type="entry name" value="HTH_30"/>
    <property type="match status" value="1"/>
</dbReference>
<dbReference type="InterPro" id="IPR004096">
    <property type="entry name" value="V4R"/>
</dbReference>
<feature type="domain" description="4-vinyl reductase 4VR" evidence="2">
    <location>
        <begin position="118"/>
        <end position="180"/>
    </location>
</feature>
<dbReference type="Pfam" id="PF17853">
    <property type="entry name" value="GGDEF_2"/>
    <property type="match status" value="1"/>
</dbReference>
<evidence type="ECO:0000256" key="1">
    <source>
        <dbReference type="ARBA" id="ARBA00006754"/>
    </source>
</evidence>
<accession>A0A167YVP3</accession>
<dbReference type="STRING" id="33936.AZI98_17985"/>
<dbReference type="Gene3D" id="1.10.10.2840">
    <property type="entry name" value="PucR C-terminal helix-turn-helix domain"/>
    <property type="match status" value="1"/>
</dbReference>
<dbReference type="InterPro" id="IPR051448">
    <property type="entry name" value="CdaR-like_regulators"/>
</dbReference>
<sequence length="630" mass="71774">MNKKRSALDQLELNFDNGYIYMGKSRSMIVATNALGLLRRDLIRDMGFERMKGFLFRYGWNLGRQDAKELMNHANCTVEEYIQDGPKLHTMKGHVKARCTFLEVRRENGKYQVTMEGYWCHSYEAEEHVRHFETSSIPVCFTLSGYASGFVSEIVGEKTIFKEIACQGMGKEQCHWIGQTVDRWGEEAEQELCYLEESPIVEELAATYEKLLEERNNLKFVTDVHKKLTEEIIKGNNLDSVVRQVFQSTNVPVLIENLHLHPMAYAGIASNELEQYKNELIDYVGKNPFCQPQAIVTSTQLLHLRHHDRLMTPIFLQNKIVGYCSFVYRDLHQYNASISPMILERLASVSSVCLLNEKAKLESYERIKGFFLEEMINAGQQSNDHDLIMKASLIGVDLSKPFYICVLDCRFQEDDLSKELEMQKEVLSFLSAYGKDQKQNMLIGQRAKHLILLVTADQVAKTGIQTWLSKIVDLLSSQFSTIKFYGGISSKANNVSNAGEAYKEALTAVRVSSKHQQIISFESLGVVGVLINEKNEQEVKKMAKACLGNLKLDDPKNIEFLRTLYIFLVNGGNLEQTAADLALSISGLRYRVSKIESIIQQELRNPMIHHQLLLSIQSLMMIGEIDIGIK</sequence>
<evidence type="ECO:0000259" key="2">
    <source>
        <dbReference type="SMART" id="SM00989"/>
    </source>
</evidence>
<dbReference type="SUPFAM" id="SSF111126">
    <property type="entry name" value="Ligand-binding domain in the NO signalling and Golgi transport"/>
    <property type="match status" value="1"/>
</dbReference>
<evidence type="ECO:0000313" key="3">
    <source>
        <dbReference type="EMBL" id="KZN94596.1"/>
    </source>
</evidence>
<dbReference type="Gene3D" id="3.30.1380.20">
    <property type="entry name" value="Trafficking protein particle complex subunit 3"/>
    <property type="match status" value="1"/>
</dbReference>
<evidence type="ECO:0000313" key="4">
    <source>
        <dbReference type="Proteomes" id="UP000076476"/>
    </source>
</evidence>
<keyword evidence="4" id="KW-1185">Reference proteome</keyword>
<dbReference type="EMBL" id="LWBR01000079">
    <property type="protein sequence ID" value="KZN94596.1"/>
    <property type="molecule type" value="Genomic_DNA"/>
</dbReference>
<comment type="similarity">
    <text evidence="1">Belongs to the CdaR family.</text>
</comment>
<reference evidence="3 4" key="1">
    <citation type="submission" date="2016-04" db="EMBL/GenBank/DDBJ databases">
        <title>Draft genome sequence of Aeribacillus pallidus 8m3 from petroleum reservoir.</title>
        <authorList>
            <person name="Poltaraus A.B."/>
            <person name="Nazina T.N."/>
            <person name="Tourova T.P."/>
            <person name="Malakho S.M."/>
            <person name="Korshunova A.V."/>
            <person name="Sokolova D.S."/>
        </authorList>
    </citation>
    <scope>NUCLEOTIDE SEQUENCE [LARGE SCALE GENOMIC DNA]</scope>
    <source>
        <strain evidence="3 4">8m3</strain>
    </source>
</reference>
<dbReference type="PANTHER" id="PTHR33744:SF1">
    <property type="entry name" value="DNA-BINDING TRANSCRIPTIONAL ACTIVATOR ADER"/>
    <property type="match status" value="1"/>
</dbReference>
<dbReference type="PANTHER" id="PTHR33744">
    <property type="entry name" value="CARBOHYDRATE DIACID REGULATOR"/>
    <property type="match status" value="1"/>
</dbReference>
<dbReference type="InterPro" id="IPR042070">
    <property type="entry name" value="PucR_C-HTH_sf"/>
</dbReference>
<dbReference type="OrthoDB" id="154713at2"/>
<proteinExistence type="inferred from homology"/>
<protein>
    <submittedName>
        <fullName evidence="3">PucR family transcriptional regulator</fullName>
    </submittedName>
</protein>
<dbReference type="InterPro" id="IPR024096">
    <property type="entry name" value="NO_sig/Golgi_transp_ligand-bd"/>
</dbReference>
<name>A0A167YVP3_9BACI</name>
<gene>
    <name evidence="3" type="ORF">AZI98_17985</name>
</gene>
<dbReference type="SMART" id="SM00989">
    <property type="entry name" value="V4R"/>
    <property type="match status" value="1"/>
</dbReference>